<name>A0ABX0ITA0_9FLAO</name>
<gene>
    <name evidence="1" type="ORF">FIA58_012235</name>
</gene>
<evidence type="ECO:0000313" key="2">
    <source>
        <dbReference type="Proteomes" id="UP000817854"/>
    </source>
</evidence>
<dbReference type="Proteomes" id="UP000817854">
    <property type="component" value="Unassembled WGS sequence"/>
</dbReference>
<keyword evidence="2" id="KW-1185">Reference proteome</keyword>
<comment type="caution">
    <text evidence="1">The sequence shown here is derived from an EMBL/GenBank/DDBJ whole genome shotgun (WGS) entry which is preliminary data.</text>
</comment>
<accession>A0ABX0ITA0</accession>
<dbReference type="EMBL" id="VEVQ02000007">
    <property type="protein sequence ID" value="NHN26446.1"/>
    <property type="molecule type" value="Genomic_DNA"/>
</dbReference>
<organism evidence="1 2">
    <name type="scientific">Flavobacterium jejuense</name>
    <dbReference type="NCBI Taxonomy" id="1544455"/>
    <lineage>
        <taxon>Bacteria</taxon>
        <taxon>Pseudomonadati</taxon>
        <taxon>Bacteroidota</taxon>
        <taxon>Flavobacteriia</taxon>
        <taxon>Flavobacteriales</taxon>
        <taxon>Flavobacteriaceae</taxon>
        <taxon>Flavobacterium</taxon>
    </lineage>
</organism>
<reference evidence="1 2" key="2">
    <citation type="submission" date="2019-05" db="EMBL/GenBank/DDBJ databases">
        <authorList>
            <person name="Lianzixin W."/>
        </authorList>
    </citation>
    <scope>NUCLEOTIDE SEQUENCE [LARGE SCALE GENOMIC DNA]</scope>
    <source>
        <strain evidence="1 2">EC11</strain>
    </source>
</reference>
<reference evidence="2" key="1">
    <citation type="submission" date="2019-05" db="EMBL/GenBank/DDBJ databases">
        <title>Flavobacterium profundi sp. nov., isolated from a deep-sea seamount.</title>
        <authorList>
            <person name="Zhang D.-C."/>
        </authorList>
    </citation>
    <scope>NUCLEOTIDE SEQUENCE [LARGE SCALE GENOMIC DNA]</scope>
    <source>
        <strain evidence="2">EC11</strain>
    </source>
</reference>
<dbReference type="Pfam" id="PF20420">
    <property type="entry name" value="DUF6702"/>
    <property type="match status" value="1"/>
</dbReference>
<sequence length="167" mass="19711">MKNNIKITIILVLFVLVSSFNFHKFYVSVTQVDYVKAKNRIEITSRIFIDDFNKVLEKKYNKKIYLASNREIKDADKLVESYLKEKMRVIINKKPYDLQFLATEIDNDVLICYLKVNFSEKITTFGIENSVLTEMFNEQQNLLHTNINNEKSSFLLTRSDNVAFLEF</sequence>
<dbReference type="RefSeq" id="WP_140962770.1">
    <property type="nucleotide sequence ID" value="NZ_VEVQ02000007.1"/>
</dbReference>
<reference evidence="1 2" key="3">
    <citation type="submission" date="2020-02" db="EMBL/GenBank/DDBJ databases">
        <title>Flavobacterium profundi sp. nov., isolated from a deep-sea seamount.</title>
        <authorList>
            <person name="Zhang D.-C."/>
        </authorList>
    </citation>
    <scope>NUCLEOTIDE SEQUENCE [LARGE SCALE GENOMIC DNA]</scope>
    <source>
        <strain evidence="1 2">EC11</strain>
    </source>
</reference>
<evidence type="ECO:0000313" key="1">
    <source>
        <dbReference type="EMBL" id="NHN26446.1"/>
    </source>
</evidence>
<protein>
    <submittedName>
        <fullName evidence="1">Peptidase E</fullName>
    </submittedName>
</protein>
<proteinExistence type="predicted"/>
<dbReference type="InterPro" id="IPR046525">
    <property type="entry name" value="DUF6702"/>
</dbReference>